<dbReference type="AlphaFoldDB" id="A0A1G9NJC1"/>
<keyword evidence="4 7" id="KW-0812">Transmembrane</keyword>
<feature type="transmembrane region" description="Helical" evidence="7">
    <location>
        <begin position="71"/>
        <end position="90"/>
    </location>
</feature>
<evidence type="ECO:0000256" key="7">
    <source>
        <dbReference type="RuleBase" id="RU363032"/>
    </source>
</evidence>
<dbReference type="Proteomes" id="UP000214880">
    <property type="component" value="Unassembled WGS sequence"/>
</dbReference>
<protein>
    <submittedName>
        <fullName evidence="9">NitT/TauT family transport system permease protein</fullName>
    </submittedName>
</protein>
<dbReference type="InterPro" id="IPR035906">
    <property type="entry name" value="MetI-like_sf"/>
</dbReference>
<comment type="similarity">
    <text evidence="7">Belongs to the binding-protein-dependent transport system permease family.</text>
</comment>
<name>A0A1G9NJC1_9FIRM</name>
<gene>
    <name evidence="9" type="ORF">SAMN04488502_1011020</name>
</gene>
<dbReference type="SUPFAM" id="SSF161098">
    <property type="entry name" value="MetI-like"/>
    <property type="match status" value="1"/>
</dbReference>
<dbReference type="PROSITE" id="PS50928">
    <property type="entry name" value="ABC_TM1"/>
    <property type="match status" value="1"/>
</dbReference>
<feature type="transmembrane region" description="Helical" evidence="7">
    <location>
        <begin position="225"/>
        <end position="245"/>
    </location>
</feature>
<evidence type="ECO:0000256" key="5">
    <source>
        <dbReference type="ARBA" id="ARBA00022989"/>
    </source>
</evidence>
<dbReference type="RefSeq" id="WP_245698023.1">
    <property type="nucleotide sequence ID" value="NZ_FNHB01000001.1"/>
</dbReference>
<evidence type="ECO:0000256" key="6">
    <source>
        <dbReference type="ARBA" id="ARBA00023136"/>
    </source>
</evidence>
<evidence type="ECO:0000256" key="2">
    <source>
        <dbReference type="ARBA" id="ARBA00022448"/>
    </source>
</evidence>
<comment type="subcellular location">
    <subcellularLocation>
        <location evidence="1 7">Cell membrane</location>
        <topology evidence="1 7">Multi-pass membrane protein</topology>
    </subcellularLocation>
</comment>
<evidence type="ECO:0000313" key="9">
    <source>
        <dbReference type="EMBL" id="SDL86065.1"/>
    </source>
</evidence>
<feature type="transmembrane region" description="Helical" evidence="7">
    <location>
        <begin position="7"/>
        <end position="25"/>
    </location>
</feature>
<reference evidence="9 10" key="1">
    <citation type="submission" date="2016-10" db="EMBL/GenBank/DDBJ databases">
        <authorList>
            <person name="de Groot N.N."/>
        </authorList>
    </citation>
    <scope>NUCLEOTIDE SEQUENCE [LARGE SCALE GENOMIC DNA]</scope>
    <source>
        <strain evidence="9 10">DSM 1736</strain>
    </source>
</reference>
<feature type="domain" description="ABC transmembrane type-1" evidence="8">
    <location>
        <begin position="62"/>
        <end position="246"/>
    </location>
</feature>
<evidence type="ECO:0000256" key="4">
    <source>
        <dbReference type="ARBA" id="ARBA00022692"/>
    </source>
</evidence>
<keyword evidence="2 7" id="KW-0813">Transport</keyword>
<sequence length="260" mass="28690">MLTWIKYVFCAVYRILSVLLFLLIWEIAPRVGLVDTIFLPPFSKVAVAFWELLVTGEIFTHVVISIRRSLLGFGLGLCVAIPLGLIIGWFKEFERFIDPLMQTFRQTSTLALFPVFMLLFGIGEVSKVAIIFWGVQWAVLLNTISGVKNVDPLLIKAARSMGISSAALFLKIILPASVPSILTGVRLSATTSILILIAAEMLGANSGLGYLLFFAEANFLIPQMYAAIITMSILGLIVNYSLVAFERRLTGWKEEVPAGQ</sequence>
<evidence type="ECO:0000256" key="1">
    <source>
        <dbReference type="ARBA" id="ARBA00004651"/>
    </source>
</evidence>
<keyword evidence="3" id="KW-1003">Cell membrane</keyword>
<proteinExistence type="inferred from homology"/>
<feature type="transmembrane region" description="Helical" evidence="7">
    <location>
        <begin position="193"/>
        <end position="213"/>
    </location>
</feature>
<dbReference type="InterPro" id="IPR000515">
    <property type="entry name" value="MetI-like"/>
</dbReference>
<evidence type="ECO:0000259" key="8">
    <source>
        <dbReference type="PROSITE" id="PS50928"/>
    </source>
</evidence>
<keyword evidence="6 7" id="KW-0472">Membrane</keyword>
<dbReference type="Gene3D" id="1.10.3720.10">
    <property type="entry name" value="MetI-like"/>
    <property type="match status" value="1"/>
</dbReference>
<dbReference type="PANTHER" id="PTHR30151:SF0">
    <property type="entry name" value="ABC TRANSPORTER PERMEASE PROTEIN MJ0413-RELATED"/>
    <property type="match status" value="1"/>
</dbReference>
<dbReference type="STRING" id="146817.SAMN04488502_1011020"/>
<dbReference type="CDD" id="cd06261">
    <property type="entry name" value="TM_PBP2"/>
    <property type="match status" value="1"/>
</dbReference>
<organism evidence="9 10">
    <name type="scientific">Dendrosporobacter quercicolus</name>
    <dbReference type="NCBI Taxonomy" id="146817"/>
    <lineage>
        <taxon>Bacteria</taxon>
        <taxon>Bacillati</taxon>
        <taxon>Bacillota</taxon>
        <taxon>Negativicutes</taxon>
        <taxon>Selenomonadales</taxon>
        <taxon>Sporomusaceae</taxon>
        <taxon>Dendrosporobacter</taxon>
    </lineage>
</organism>
<evidence type="ECO:0000313" key="10">
    <source>
        <dbReference type="Proteomes" id="UP000214880"/>
    </source>
</evidence>
<dbReference type="PANTHER" id="PTHR30151">
    <property type="entry name" value="ALKANE SULFONATE ABC TRANSPORTER-RELATED, MEMBRANE SUBUNIT"/>
    <property type="match status" value="1"/>
</dbReference>
<dbReference type="GO" id="GO:0055085">
    <property type="term" value="P:transmembrane transport"/>
    <property type="evidence" value="ECO:0007669"/>
    <property type="project" value="InterPro"/>
</dbReference>
<dbReference type="EMBL" id="FNHB01000001">
    <property type="protein sequence ID" value="SDL86065.1"/>
    <property type="molecule type" value="Genomic_DNA"/>
</dbReference>
<keyword evidence="10" id="KW-1185">Reference proteome</keyword>
<feature type="transmembrane region" description="Helical" evidence="7">
    <location>
        <begin position="110"/>
        <end position="141"/>
    </location>
</feature>
<dbReference type="GO" id="GO:0005886">
    <property type="term" value="C:plasma membrane"/>
    <property type="evidence" value="ECO:0007669"/>
    <property type="project" value="UniProtKB-SubCell"/>
</dbReference>
<accession>A0A1G9NJC1</accession>
<dbReference type="Pfam" id="PF00528">
    <property type="entry name" value="BPD_transp_1"/>
    <property type="match status" value="1"/>
</dbReference>
<keyword evidence="5 7" id="KW-1133">Transmembrane helix</keyword>
<evidence type="ECO:0000256" key="3">
    <source>
        <dbReference type="ARBA" id="ARBA00022475"/>
    </source>
</evidence>